<dbReference type="Pfam" id="PF00696">
    <property type="entry name" value="AA_kinase"/>
    <property type="match status" value="1"/>
</dbReference>
<comment type="pathway">
    <text evidence="8">Amino-acid biosynthesis; L-proline biosynthesis; L-glutamate 5-semialdehyde from L-glutamate: step 1/2.</text>
</comment>
<dbReference type="InterPro" id="IPR002478">
    <property type="entry name" value="PUA"/>
</dbReference>
<dbReference type="PANTHER" id="PTHR43654:SF1">
    <property type="entry name" value="ISOPENTENYL PHOSPHATE KINASE"/>
    <property type="match status" value="1"/>
</dbReference>
<dbReference type="InterPro" id="IPR001048">
    <property type="entry name" value="Asp/Glu/Uridylate_kinase"/>
</dbReference>
<dbReference type="GO" id="GO:0005524">
    <property type="term" value="F:ATP binding"/>
    <property type="evidence" value="ECO:0007669"/>
    <property type="project" value="UniProtKB-KW"/>
</dbReference>
<dbReference type="GO" id="GO:0055129">
    <property type="term" value="P:L-proline biosynthetic process"/>
    <property type="evidence" value="ECO:0007669"/>
    <property type="project" value="UniProtKB-UniRule"/>
</dbReference>
<keyword evidence="2 8" id="KW-0028">Amino-acid biosynthesis</keyword>
<name>D5C4A5_NITHN</name>
<feature type="binding site" evidence="8">
    <location>
        <position position="156"/>
    </location>
    <ligand>
        <name>substrate</name>
    </ligand>
</feature>
<feature type="binding site" evidence="8">
    <location>
        <begin position="176"/>
        <end position="177"/>
    </location>
    <ligand>
        <name>ATP</name>
        <dbReference type="ChEBI" id="CHEBI:30616"/>
    </ligand>
</feature>
<keyword evidence="7 8" id="KW-0067">ATP-binding</keyword>
<dbReference type="Gene3D" id="3.40.1160.10">
    <property type="entry name" value="Acetylglutamate kinase-like"/>
    <property type="match status" value="1"/>
</dbReference>
<dbReference type="RefSeq" id="WP_013031189.1">
    <property type="nucleotide sequence ID" value="NC_013960.1"/>
</dbReference>
<dbReference type="KEGG" id="nhl:Nhal_0072"/>
<dbReference type="EC" id="2.7.2.11" evidence="8"/>
<keyword evidence="6 8" id="KW-0418">Kinase</keyword>
<dbReference type="SUPFAM" id="SSF53633">
    <property type="entry name" value="Carbamate kinase-like"/>
    <property type="match status" value="1"/>
</dbReference>
<feature type="binding site" evidence="8">
    <location>
        <position position="144"/>
    </location>
    <ligand>
        <name>substrate</name>
    </ligand>
</feature>
<dbReference type="PRINTS" id="PR00474">
    <property type="entry name" value="GLU5KINASE"/>
</dbReference>
<dbReference type="SUPFAM" id="SSF88697">
    <property type="entry name" value="PUA domain-like"/>
    <property type="match status" value="1"/>
</dbReference>
<dbReference type="OrthoDB" id="9804434at2"/>
<evidence type="ECO:0000256" key="8">
    <source>
        <dbReference type="HAMAP-Rule" id="MF_00456"/>
    </source>
</evidence>
<comment type="caution">
    <text evidence="8">Lacks conserved residue(s) required for the propagation of feature annotation.</text>
</comment>
<dbReference type="HOGENOM" id="CLU_025400_2_0_6"/>
<dbReference type="InterPro" id="IPR041739">
    <property type="entry name" value="G5K_ProB"/>
</dbReference>
<dbReference type="GO" id="GO:0005829">
    <property type="term" value="C:cytosol"/>
    <property type="evidence" value="ECO:0007669"/>
    <property type="project" value="TreeGrafter"/>
</dbReference>
<dbReference type="InterPro" id="IPR005715">
    <property type="entry name" value="Glu_5kinase/COase_Synthase"/>
</dbReference>
<protein>
    <recommendedName>
        <fullName evidence="8">Glutamate 5-kinase</fullName>
        <ecNumber evidence="8">2.7.2.11</ecNumber>
    </recommendedName>
    <alternativeName>
        <fullName evidence="8">Gamma-glutamyl kinase</fullName>
        <shortName evidence="8">GK</shortName>
    </alternativeName>
</protein>
<evidence type="ECO:0000256" key="5">
    <source>
        <dbReference type="ARBA" id="ARBA00022741"/>
    </source>
</evidence>
<evidence type="ECO:0000256" key="3">
    <source>
        <dbReference type="ARBA" id="ARBA00022650"/>
    </source>
</evidence>
<dbReference type="FunFam" id="3.40.1160.10:FF:000018">
    <property type="entry name" value="Glutamate 5-kinase"/>
    <property type="match status" value="1"/>
</dbReference>
<feature type="binding site" evidence="8">
    <location>
        <position position="17"/>
    </location>
    <ligand>
        <name>ATP</name>
        <dbReference type="ChEBI" id="CHEBI:30616"/>
    </ligand>
</feature>
<keyword evidence="4 8" id="KW-0808">Transferase</keyword>
<evidence type="ECO:0000313" key="10">
    <source>
        <dbReference type="EMBL" id="ADE13293.1"/>
    </source>
</evidence>
<comment type="similarity">
    <text evidence="8">Belongs to the glutamate 5-kinase family.</text>
</comment>
<dbReference type="HAMAP" id="MF_00456">
    <property type="entry name" value="ProB"/>
    <property type="match status" value="1"/>
</dbReference>
<dbReference type="STRING" id="472759.Nhal_0072"/>
<keyword evidence="5 8" id="KW-0547">Nucleotide-binding</keyword>
<evidence type="ECO:0000256" key="7">
    <source>
        <dbReference type="ARBA" id="ARBA00022840"/>
    </source>
</evidence>
<dbReference type="NCBIfam" id="TIGR01027">
    <property type="entry name" value="proB"/>
    <property type="match status" value="1"/>
</dbReference>
<keyword evidence="1 8" id="KW-0963">Cytoplasm</keyword>
<dbReference type="AlphaFoldDB" id="D5C4A5"/>
<feature type="binding site" evidence="8">
    <location>
        <position position="57"/>
    </location>
    <ligand>
        <name>substrate</name>
    </ligand>
</feature>
<dbReference type="PIRSF" id="PIRSF000729">
    <property type="entry name" value="GK"/>
    <property type="match status" value="1"/>
</dbReference>
<evidence type="ECO:0000256" key="6">
    <source>
        <dbReference type="ARBA" id="ARBA00022777"/>
    </source>
</evidence>
<comment type="function">
    <text evidence="8">Catalyzes the transfer of a phosphate group to glutamate to form L-glutamate 5-phosphate.</text>
</comment>
<comment type="catalytic activity">
    <reaction evidence="8">
        <text>L-glutamate + ATP = L-glutamyl 5-phosphate + ADP</text>
        <dbReference type="Rhea" id="RHEA:14877"/>
        <dbReference type="ChEBI" id="CHEBI:29985"/>
        <dbReference type="ChEBI" id="CHEBI:30616"/>
        <dbReference type="ChEBI" id="CHEBI:58274"/>
        <dbReference type="ChEBI" id="CHEBI:456216"/>
        <dbReference type="EC" id="2.7.2.11"/>
    </reaction>
</comment>
<dbReference type="InterPro" id="IPR001057">
    <property type="entry name" value="Glu/AcGlu_kinase"/>
</dbReference>
<dbReference type="InterPro" id="IPR019797">
    <property type="entry name" value="Glutamate_5-kinase_CS"/>
</dbReference>
<dbReference type="CDD" id="cd21157">
    <property type="entry name" value="PUA_G5K"/>
    <property type="match status" value="1"/>
</dbReference>
<organism evidence="10 11">
    <name type="scientific">Nitrosococcus halophilus (strain Nc4)</name>
    <dbReference type="NCBI Taxonomy" id="472759"/>
    <lineage>
        <taxon>Bacteria</taxon>
        <taxon>Pseudomonadati</taxon>
        <taxon>Pseudomonadota</taxon>
        <taxon>Gammaproteobacteria</taxon>
        <taxon>Chromatiales</taxon>
        <taxon>Chromatiaceae</taxon>
        <taxon>Nitrosococcus</taxon>
    </lineage>
</organism>
<accession>D5C4A5</accession>
<evidence type="ECO:0000256" key="1">
    <source>
        <dbReference type="ARBA" id="ARBA00022490"/>
    </source>
</evidence>
<dbReference type="UniPathway" id="UPA00098">
    <property type="reaction ID" value="UER00359"/>
</dbReference>
<keyword evidence="3 8" id="KW-0641">Proline biosynthesis</keyword>
<dbReference type="GO" id="GO:0004349">
    <property type="term" value="F:glutamate 5-kinase activity"/>
    <property type="evidence" value="ECO:0007669"/>
    <property type="project" value="UniProtKB-UniRule"/>
</dbReference>
<feature type="domain" description="PUA" evidence="9">
    <location>
        <begin position="284"/>
        <end position="367"/>
    </location>
</feature>
<dbReference type="GO" id="GO:0003723">
    <property type="term" value="F:RNA binding"/>
    <property type="evidence" value="ECO:0007669"/>
    <property type="project" value="InterPro"/>
</dbReference>
<dbReference type="InterPro" id="IPR036393">
    <property type="entry name" value="AceGlu_kinase-like_sf"/>
</dbReference>
<dbReference type="FunFam" id="2.30.130.10:FF:000007">
    <property type="entry name" value="Glutamate 5-kinase"/>
    <property type="match status" value="1"/>
</dbReference>
<dbReference type="SMART" id="SM00359">
    <property type="entry name" value="PUA"/>
    <property type="match status" value="1"/>
</dbReference>
<dbReference type="Proteomes" id="UP000001844">
    <property type="component" value="Chromosome"/>
</dbReference>
<dbReference type="PROSITE" id="PS50890">
    <property type="entry name" value="PUA"/>
    <property type="match status" value="1"/>
</dbReference>
<dbReference type="eggNOG" id="COG0263">
    <property type="taxonomic scope" value="Bacteria"/>
</dbReference>
<sequence length="375" mass="40701">MSDHRNRLIATRCWVVKVGSALLTANGRGLDAECIRALANHIANLRKQGYAVVLVSSGSVAAGMQRLGWQRRPRALYELQAAAAVGQMGLIQAYESQFQHHGQHTAQVLLTHEDLADRSRYLNARSTLRTLLQLGVVPIVNENDTVATEEIRFGDNDTLSALVANLVEAELLVILTDQPGLFDADPRHHPNARLIPEAAANNAELDTMASPGTGALGRGGMITKIRAARRAARSGAITIIASGKEPNILQRLANGEAIGTLLWPDKEPLAARKQWLAGQLQTKGRLWLDAGAAKVVREAGRSLLPVGVIASEGHFARGEVVSCLDPEAREIARGLVNYNAEETRRILGHSSNQIEQILGYVDEEELIHRDNLVLL</sequence>
<evidence type="ECO:0000256" key="2">
    <source>
        <dbReference type="ARBA" id="ARBA00022605"/>
    </source>
</evidence>
<evidence type="ECO:0000256" key="4">
    <source>
        <dbReference type="ARBA" id="ARBA00022679"/>
    </source>
</evidence>
<dbReference type="InterPro" id="IPR015947">
    <property type="entry name" value="PUA-like_sf"/>
</dbReference>
<dbReference type="EMBL" id="CP001798">
    <property type="protein sequence ID" value="ADE13293.1"/>
    <property type="molecule type" value="Genomic_DNA"/>
</dbReference>
<evidence type="ECO:0000313" key="11">
    <source>
        <dbReference type="Proteomes" id="UP000001844"/>
    </source>
</evidence>
<dbReference type="InterPro" id="IPR011529">
    <property type="entry name" value="Glu_5kinase"/>
</dbReference>
<evidence type="ECO:0000259" key="9">
    <source>
        <dbReference type="SMART" id="SM00359"/>
    </source>
</evidence>
<dbReference type="Pfam" id="PF01472">
    <property type="entry name" value="PUA"/>
    <property type="match status" value="1"/>
</dbReference>
<reference evidence="11" key="1">
    <citation type="submission" date="2010-04" db="EMBL/GenBank/DDBJ databases">
        <title>Complete genome sequence of Nitrosococcus halophilus Nc4, a salt-adapted, aerobic obligate ammonia-oxidizing sulfur purple bacterium.</title>
        <authorList>
            <consortium name="US DOE Joint Genome Institute"/>
            <person name="Campbell M.A."/>
            <person name="Malfatti S.A."/>
            <person name="Chain P.S.G."/>
            <person name="Heidelberg J.F."/>
            <person name="Ward B.B."/>
            <person name="Klotz M.G."/>
        </authorList>
    </citation>
    <scope>NUCLEOTIDE SEQUENCE [LARGE SCALE GENOMIC DNA]</scope>
    <source>
        <strain evidence="11">Nc4</strain>
    </source>
</reference>
<keyword evidence="11" id="KW-1185">Reference proteome</keyword>
<gene>
    <name evidence="8" type="primary">proB</name>
    <name evidence="10" type="ordered locus">Nhal_0072</name>
</gene>
<dbReference type="PROSITE" id="PS00902">
    <property type="entry name" value="GLUTAMATE_5_KINASE"/>
    <property type="match status" value="1"/>
</dbReference>
<dbReference type="Gene3D" id="2.30.130.10">
    <property type="entry name" value="PUA domain"/>
    <property type="match status" value="1"/>
</dbReference>
<comment type="subcellular location">
    <subcellularLocation>
        <location evidence="8">Cytoplasm</location>
    </subcellularLocation>
</comment>
<dbReference type="InterPro" id="IPR036974">
    <property type="entry name" value="PUA_sf"/>
</dbReference>
<dbReference type="CDD" id="cd04242">
    <property type="entry name" value="AAK_G5K_ProB"/>
    <property type="match status" value="1"/>
</dbReference>
<dbReference type="PANTHER" id="PTHR43654">
    <property type="entry name" value="GLUTAMATE 5-KINASE"/>
    <property type="match status" value="1"/>
</dbReference>
<proteinExistence type="inferred from homology"/>